<dbReference type="Gene3D" id="1.50.10.150">
    <property type="entry name" value="Voltage-dependent anion channel"/>
    <property type="match status" value="1"/>
</dbReference>
<dbReference type="InterPro" id="IPR004695">
    <property type="entry name" value="SLAC1/Mae1/Ssu1/TehA"/>
</dbReference>
<evidence type="ECO:0000256" key="4">
    <source>
        <dbReference type="ARBA" id="ARBA00022475"/>
    </source>
</evidence>
<evidence type="ECO:0000256" key="9">
    <source>
        <dbReference type="SAM" id="Phobius"/>
    </source>
</evidence>
<feature type="transmembrane region" description="Helical" evidence="9">
    <location>
        <begin position="334"/>
        <end position="355"/>
    </location>
</feature>
<keyword evidence="6 9" id="KW-1133">Transmembrane helix</keyword>
<feature type="transmembrane region" description="Helical" evidence="9">
    <location>
        <begin position="58"/>
        <end position="77"/>
    </location>
</feature>
<feature type="transmembrane region" description="Helical" evidence="9">
    <location>
        <begin position="226"/>
        <end position="250"/>
    </location>
</feature>
<feature type="transmembrane region" description="Helical" evidence="9">
    <location>
        <begin position="161"/>
        <end position="183"/>
    </location>
</feature>
<protein>
    <submittedName>
        <fullName evidence="10">TDT family transporter</fullName>
    </submittedName>
</protein>
<evidence type="ECO:0000256" key="7">
    <source>
        <dbReference type="ARBA" id="ARBA00023136"/>
    </source>
</evidence>
<dbReference type="CDD" id="cd09320">
    <property type="entry name" value="TDT_like_2"/>
    <property type="match status" value="1"/>
</dbReference>
<feature type="transmembrane region" description="Helical" evidence="9">
    <location>
        <begin position="257"/>
        <end position="274"/>
    </location>
</feature>
<keyword evidence="3" id="KW-0813">Transport</keyword>
<evidence type="ECO:0000256" key="3">
    <source>
        <dbReference type="ARBA" id="ARBA00022448"/>
    </source>
</evidence>
<keyword evidence="4" id="KW-1003">Cell membrane</keyword>
<dbReference type="InterPro" id="IPR038665">
    <property type="entry name" value="Voltage-dep_anion_channel_sf"/>
</dbReference>
<feature type="region of interest" description="Disordered" evidence="8">
    <location>
        <begin position="1"/>
        <end position="39"/>
    </location>
</feature>
<comment type="caution">
    <text evidence="10">The sequence shown here is derived from an EMBL/GenBank/DDBJ whole genome shotgun (WGS) entry which is preliminary data.</text>
</comment>
<feature type="transmembrane region" description="Helical" evidence="9">
    <location>
        <begin position="361"/>
        <end position="382"/>
    </location>
</feature>
<dbReference type="Pfam" id="PF03595">
    <property type="entry name" value="SLAC1"/>
    <property type="match status" value="1"/>
</dbReference>
<sequence>MATITAPPTDTQPATEHPATGLPAAGHPSTEAPAAGHPAAEAPAAAYRLDLGRLGPNWYAAVMGTAIVANGAAALPVHLPGLIGFAELVWALAATALVLLMAGRAVHHTRHRATARAQLLDDPATAVFYGCPPMALLAVGYGTLVVGSRVIGTGPAVAIDLVLWGAGAVSAVLVAVGIPYLMITRHRLPALQGNPTWLLPVVAPVVAASLGPALIPHLPGQWQLPMLYTCCLLLGAGLLATALLLPVVLAGLLHSKLPTLVLAPSLFLVLGPLGQSTTAGNQLADAVKRVLPGAAGPVLAVSVLYGVAVMGFALLWLLIAAAANLRALKAGMPFAMTWWAFTFPVGTLVTGAAGLARHTGFAGFTALAVGLFALLLTTWAIATTRTLSALAGRELLHSAEAAPTR</sequence>
<evidence type="ECO:0000256" key="6">
    <source>
        <dbReference type="ARBA" id="ARBA00022989"/>
    </source>
</evidence>
<evidence type="ECO:0000256" key="8">
    <source>
        <dbReference type="SAM" id="MobiDB-lite"/>
    </source>
</evidence>
<keyword evidence="11" id="KW-1185">Reference proteome</keyword>
<dbReference type="PANTHER" id="PTHR31686">
    <property type="match status" value="1"/>
</dbReference>
<organism evidence="10 11">
    <name type="scientific">Kitasatospora kazusensis</name>
    <dbReference type="NCBI Taxonomy" id="407974"/>
    <lineage>
        <taxon>Bacteria</taxon>
        <taxon>Bacillati</taxon>
        <taxon>Actinomycetota</taxon>
        <taxon>Actinomycetes</taxon>
        <taxon>Kitasatosporales</taxon>
        <taxon>Streptomycetaceae</taxon>
        <taxon>Kitasatospora</taxon>
    </lineage>
</organism>
<comment type="similarity">
    <text evidence="2">Belongs to the tellurite-resistance/dicarboxylate transporter (TDT) family.</text>
</comment>
<accession>A0ABP5LMC9</accession>
<evidence type="ECO:0000256" key="5">
    <source>
        <dbReference type="ARBA" id="ARBA00022692"/>
    </source>
</evidence>
<evidence type="ECO:0000313" key="10">
    <source>
        <dbReference type="EMBL" id="GAA2150073.1"/>
    </source>
</evidence>
<comment type="subcellular location">
    <subcellularLocation>
        <location evidence="1">Cell membrane</location>
        <topology evidence="1">Multi-pass membrane protein</topology>
    </subcellularLocation>
</comment>
<feature type="compositionally biased region" description="Polar residues" evidence="8">
    <location>
        <begin position="1"/>
        <end position="14"/>
    </location>
</feature>
<feature type="transmembrane region" description="Helical" evidence="9">
    <location>
        <begin position="195"/>
        <end position="214"/>
    </location>
</feature>
<feature type="transmembrane region" description="Helical" evidence="9">
    <location>
        <begin position="123"/>
        <end position="141"/>
    </location>
</feature>
<proteinExistence type="inferred from homology"/>
<reference evidence="11" key="1">
    <citation type="journal article" date="2019" name="Int. J. Syst. Evol. Microbiol.">
        <title>The Global Catalogue of Microorganisms (GCM) 10K type strain sequencing project: providing services to taxonomists for standard genome sequencing and annotation.</title>
        <authorList>
            <consortium name="The Broad Institute Genomics Platform"/>
            <consortium name="The Broad Institute Genome Sequencing Center for Infectious Disease"/>
            <person name="Wu L."/>
            <person name="Ma J."/>
        </authorList>
    </citation>
    <scope>NUCLEOTIDE SEQUENCE [LARGE SCALE GENOMIC DNA]</scope>
    <source>
        <strain evidence="11">JCM 14560</strain>
    </source>
</reference>
<dbReference type="PANTHER" id="PTHR31686:SF1">
    <property type="entry name" value="SULFITE EFFLUX PUMP SSU1"/>
    <property type="match status" value="1"/>
</dbReference>
<keyword evidence="7 9" id="KW-0472">Membrane</keyword>
<feature type="transmembrane region" description="Helical" evidence="9">
    <location>
        <begin position="294"/>
        <end position="322"/>
    </location>
</feature>
<dbReference type="EMBL" id="BAAANT010000028">
    <property type="protein sequence ID" value="GAA2150073.1"/>
    <property type="molecule type" value="Genomic_DNA"/>
</dbReference>
<evidence type="ECO:0000256" key="2">
    <source>
        <dbReference type="ARBA" id="ARBA00008566"/>
    </source>
</evidence>
<dbReference type="Proteomes" id="UP001422759">
    <property type="component" value="Unassembled WGS sequence"/>
</dbReference>
<keyword evidence="5 9" id="KW-0812">Transmembrane</keyword>
<dbReference type="InterPro" id="IPR051629">
    <property type="entry name" value="Sulfite_efflux_TDT"/>
</dbReference>
<evidence type="ECO:0000256" key="1">
    <source>
        <dbReference type="ARBA" id="ARBA00004651"/>
    </source>
</evidence>
<feature type="transmembrane region" description="Helical" evidence="9">
    <location>
        <begin position="83"/>
        <end position="102"/>
    </location>
</feature>
<gene>
    <name evidence="10" type="ORF">GCM10009760_44010</name>
</gene>
<evidence type="ECO:0000313" key="11">
    <source>
        <dbReference type="Proteomes" id="UP001422759"/>
    </source>
</evidence>
<dbReference type="RefSeq" id="WP_344467619.1">
    <property type="nucleotide sequence ID" value="NZ_BAAANT010000028.1"/>
</dbReference>
<name>A0ABP5LMC9_9ACTN</name>